<accession>A0A1Y2E2A5</accession>
<feature type="region of interest" description="Disordered" evidence="1">
    <location>
        <begin position="743"/>
        <end position="772"/>
    </location>
</feature>
<feature type="compositionally biased region" description="Basic and acidic residues" evidence="1">
    <location>
        <begin position="1050"/>
        <end position="1077"/>
    </location>
</feature>
<gene>
    <name evidence="2" type="ORF">LY90DRAFT_700668</name>
</gene>
<name>A0A1Y2E2A5_9FUNG</name>
<evidence type="ECO:0008006" key="4">
    <source>
        <dbReference type="Google" id="ProtNLM"/>
    </source>
</evidence>
<organism evidence="2 3">
    <name type="scientific">Neocallimastix californiae</name>
    <dbReference type="NCBI Taxonomy" id="1754190"/>
    <lineage>
        <taxon>Eukaryota</taxon>
        <taxon>Fungi</taxon>
        <taxon>Fungi incertae sedis</taxon>
        <taxon>Chytridiomycota</taxon>
        <taxon>Chytridiomycota incertae sedis</taxon>
        <taxon>Neocallimastigomycetes</taxon>
        <taxon>Neocallimastigales</taxon>
        <taxon>Neocallimastigaceae</taxon>
        <taxon>Neocallimastix</taxon>
    </lineage>
</organism>
<feature type="region of interest" description="Disordered" evidence="1">
    <location>
        <begin position="841"/>
        <end position="863"/>
    </location>
</feature>
<feature type="compositionally biased region" description="Basic and acidic residues" evidence="1">
    <location>
        <begin position="911"/>
        <end position="925"/>
    </location>
</feature>
<evidence type="ECO:0000256" key="1">
    <source>
        <dbReference type="SAM" id="MobiDB-lite"/>
    </source>
</evidence>
<dbReference type="EMBL" id="MCOG01000051">
    <property type="protein sequence ID" value="ORY65683.1"/>
    <property type="molecule type" value="Genomic_DNA"/>
</dbReference>
<sequence>MPQRDMPLNSTAIKEIENINSLDTINKPNLIFKNINNTMNNSATITTTATVAQPIIISSSPSGINISSDVNNNTKNYNIKNDNNNKGHLSPSFLSVYDNKTKNADPSSPIMIKQPPPPPSALNKFSFQPNFISPSSLSPNNNLCFSSDENVNSFFNPKSAQLSSSYHSDHSNYMKDIKSASSFVSPSSNYYLPQDHNVNLISASYQPSSMMHEAISVVDTTKLSSSLNYKSTNNALNSNSNSKGKPKVWFTKGIPISENTSIKSQRMHRKRTMRLTKQAQNDVKLYYNFDIDLLLQISLEQWVDFITVTTLTLWQYPSIELSTHFMTKAYNNIIHSSAQEISSFLFYRRFLHKFMIKTSPNPFVILHAIVYLYKLKECSPNEIVTPGSELFIFPVLIMMADKFIQDVHQLPAKYWAMATKITVEDFILFQRKLIKYLGYSLFVSYSEIENVVCLIEQFLNEDMDFDYLNNNNNNNKDINSSSISQSYPSPPETQQNSLDGNEKFHDDDDIKDEMTVTQETSQDPEKLLSTFKKELKKQNEYIPKVFTFKSVTNERRIKEDYNYYGDDDSMDGDDERDDDLFELDQGITSEYHNSSVTMDNGVGMDIDSNVTENFNIVNSFSQEPSSHVPPSYSKMENNEMLFSATNPFATMNRMNHNKSSNLLQSTNDDHTTFIPVVNDHSNHQFYHHNIFDNHSYDPYSNYSGGMTSFPKHSYSLNNNNNNNHFSSKIKYDASIPLSRKHSQNLDSYYNGKSSNHGNNNDDNSNNSNGSNKKVSMLSRAMSLLRRNNDKNKNSNKSSKTLPRNFKSSKYNVLSKDSTSYSDVNDSENSISINRINSQKMNTNLNENNNNNRDNYENNYNNNNNNNKIYHYYYPSNGSPLSINSNNKRFSLPAYFNNLNYNDLQTFYSKEKKNAQDNTKDNKNMDGSETLESSLFKENYDRDSSTPLLSSDERNATGKKPRRKSRRHSISSSDSSPMNSEDLCENFNKSIVYEDVVSQDNHHDNNNDKENTFILEDTNHEHSNITANHPHNVHNIYNNDNSTSDDAIMAQEDRQSKVNDPESSKKFNEGENSPEKKKEEIQFIDYNNTVNLLKAIQFGDDSLVKSFENNVINENNEDEMIKDEMDDDIFNESTMSKPKLNSKSSKTSFLFPRRRNTSKSGKSSIPEESTSTTTGRFLFGSLERNKSQKRSNSISKKFYTLGHSRSVNTNTTSNTFALGHSRSVNATTTSNSYALGHSRSVNATTTSNSYALGHSRSVNATTTSNSYALGHSHSVNTPTIYSNNSKNENVTMEKDQRLLKSILLTDKVTPSPSYVDSHINELSLETNNTINGSKKDSIKKSNTYPKRKNSSKWFEKFIKSIQLKK</sequence>
<feature type="region of interest" description="Disordered" evidence="1">
    <location>
        <begin position="911"/>
        <end position="981"/>
    </location>
</feature>
<proteinExistence type="predicted"/>
<evidence type="ECO:0000313" key="2">
    <source>
        <dbReference type="EMBL" id="ORY65683.1"/>
    </source>
</evidence>
<feature type="compositionally biased region" description="Low complexity" evidence="1">
    <location>
        <begin position="1162"/>
        <end position="1173"/>
    </location>
</feature>
<protein>
    <recommendedName>
        <fullName evidence="4">Cyclin N-terminal domain-containing protein</fullName>
    </recommendedName>
</protein>
<feature type="compositionally biased region" description="Polar residues" evidence="1">
    <location>
        <begin position="1131"/>
        <end position="1147"/>
    </location>
</feature>
<feature type="compositionally biased region" description="Polar residues" evidence="1">
    <location>
        <begin position="805"/>
        <end position="826"/>
    </location>
</feature>
<dbReference type="CDD" id="cd20557">
    <property type="entry name" value="CYCLIN_ScPCL1-like"/>
    <property type="match status" value="1"/>
</dbReference>
<comment type="caution">
    <text evidence="2">The sequence shown here is derived from an EMBL/GenBank/DDBJ whole genome shotgun (WGS) entry which is preliminary data.</text>
</comment>
<feature type="compositionally biased region" description="Low complexity" evidence="1">
    <location>
        <begin position="750"/>
        <end position="772"/>
    </location>
</feature>
<dbReference type="OrthoDB" id="10691378at2759"/>
<reference evidence="2 3" key="1">
    <citation type="submission" date="2016-08" db="EMBL/GenBank/DDBJ databases">
        <title>A Parts List for Fungal Cellulosomes Revealed by Comparative Genomics.</title>
        <authorList>
            <consortium name="DOE Joint Genome Institute"/>
            <person name="Haitjema C.H."/>
            <person name="Gilmore S.P."/>
            <person name="Henske J.K."/>
            <person name="Solomon K.V."/>
            <person name="De Groot R."/>
            <person name="Kuo A."/>
            <person name="Mondo S.J."/>
            <person name="Salamov A.A."/>
            <person name="Labutti K."/>
            <person name="Zhao Z."/>
            <person name="Chiniquy J."/>
            <person name="Barry K."/>
            <person name="Brewer H.M."/>
            <person name="Purvine S.O."/>
            <person name="Wright A.T."/>
            <person name="Boxma B."/>
            <person name="Van Alen T."/>
            <person name="Hackstein J.H."/>
            <person name="Baker S.E."/>
            <person name="Grigoriev I.V."/>
            <person name="O'Malley M.A."/>
        </authorList>
    </citation>
    <scope>NUCLEOTIDE SEQUENCE [LARGE SCALE GENOMIC DNA]</scope>
    <source>
        <strain evidence="2 3">G1</strain>
    </source>
</reference>
<feature type="compositionally biased region" description="Basic residues" evidence="1">
    <location>
        <begin position="956"/>
        <end position="968"/>
    </location>
</feature>
<feature type="compositionally biased region" description="Low complexity" evidence="1">
    <location>
        <begin position="476"/>
        <end position="486"/>
    </location>
</feature>
<feature type="compositionally biased region" description="Low complexity" evidence="1">
    <location>
        <begin position="969"/>
        <end position="979"/>
    </location>
</feature>
<evidence type="ECO:0000313" key="3">
    <source>
        <dbReference type="Proteomes" id="UP000193920"/>
    </source>
</evidence>
<feature type="region of interest" description="Disordered" evidence="1">
    <location>
        <begin position="476"/>
        <end position="507"/>
    </location>
</feature>
<dbReference type="Proteomes" id="UP000193920">
    <property type="component" value="Unassembled WGS sequence"/>
</dbReference>
<feature type="region of interest" description="Disordered" evidence="1">
    <location>
        <begin position="785"/>
        <end position="826"/>
    </location>
</feature>
<dbReference type="Gene3D" id="1.10.472.10">
    <property type="entry name" value="Cyclin-like"/>
    <property type="match status" value="1"/>
</dbReference>
<feature type="region of interest" description="Disordered" evidence="1">
    <location>
        <begin position="1022"/>
        <end position="1077"/>
    </location>
</feature>
<feature type="compositionally biased region" description="Polar residues" evidence="1">
    <location>
        <begin position="1023"/>
        <end position="1044"/>
    </location>
</feature>
<feature type="region of interest" description="Disordered" evidence="1">
    <location>
        <begin position="1131"/>
        <end position="1191"/>
    </location>
</feature>
<keyword evidence="3" id="KW-1185">Reference proteome</keyword>